<gene>
    <name evidence="1" type="ORF">SAMN05216261_2372</name>
</gene>
<proteinExistence type="predicted"/>
<dbReference type="Proteomes" id="UP000184396">
    <property type="component" value="Unassembled WGS sequence"/>
</dbReference>
<organism evidence="1 2">
    <name type="scientific">Algibacter luteus</name>
    <dbReference type="NCBI Taxonomy" id="1178825"/>
    <lineage>
        <taxon>Bacteria</taxon>
        <taxon>Pseudomonadati</taxon>
        <taxon>Bacteroidota</taxon>
        <taxon>Flavobacteriia</taxon>
        <taxon>Flavobacteriales</taxon>
        <taxon>Flavobacteriaceae</taxon>
        <taxon>Algibacter</taxon>
    </lineage>
</organism>
<accession>A0A1M6FFX0</accession>
<sequence length="307" mass="36919">MIDLLKFYMKNRKLFIKNIENSNEVDLRMCINSKTGEILEKQTAHYKNLFIEITENRATIKGSIHKYFNIFEGHGEQNYNDFSFCDFKYALNRLQNALDINGNDTYITNLEFGLNIDIEEEPQKLIDNYILMYDYKMPNRNEKFYGKGDYLEFKTTDYSLKIYNKSKQHSLKNRNILRVELKITGARYLKKHFNIYTVNDLDRDRFKKLFDKLLEHFDKLLIVDTLSLKNNHRMDEMIFFQNGISATYWKDLKNKVSSKVRYRFKNDFNNLLNKYRLLKTKKKLRILLVKKYKELMDCDCGIFTNVA</sequence>
<dbReference type="STRING" id="1178825.SAMN05216261_2372"/>
<dbReference type="RefSeq" id="WP_019388244.1">
    <property type="nucleotide sequence ID" value="NZ_ALIH01000011.1"/>
</dbReference>
<evidence type="ECO:0008006" key="3">
    <source>
        <dbReference type="Google" id="ProtNLM"/>
    </source>
</evidence>
<dbReference type="AlphaFoldDB" id="A0A1M6FFX0"/>
<reference evidence="1 2" key="1">
    <citation type="submission" date="2016-11" db="EMBL/GenBank/DDBJ databases">
        <authorList>
            <person name="Jaros S."/>
            <person name="Januszkiewicz K."/>
            <person name="Wedrychowicz H."/>
        </authorList>
    </citation>
    <scope>NUCLEOTIDE SEQUENCE [LARGE SCALE GENOMIC DNA]</scope>
    <source>
        <strain evidence="1 2">CGMCC 1.12213</strain>
    </source>
</reference>
<name>A0A1M6FFX0_9FLAO</name>
<dbReference type="EMBL" id="FQYK01000005">
    <property type="protein sequence ID" value="SHI96533.1"/>
    <property type="molecule type" value="Genomic_DNA"/>
</dbReference>
<protein>
    <recommendedName>
        <fullName evidence="3">Replication initiation factor</fullName>
    </recommendedName>
</protein>
<keyword evidence="2" id="KW-1185">Reference proteome</keyword>
<dbReference type="eggNOG" id="ENOG5032C43">
    <property type="taxonomic scope" value="Bacteria"/>
</dbReference>
<evidence type="ECO:0000313" key="2">
    <source>
        <dbReference type="Proteomes" id="UP000184396"/>
    </source>
</evidence>
<dbReference type="OrthoDB" id="795069at2"/>
<evidence type="ECO:0000313" key="1">
    <source>
        <dbReference type="EMBL" id="SHI96533.1"/>
    </source>
</evidence>